<dbReference type="InterPro" id="IPR029028">
    <property type="entry name" value="Alpha/beta_knot_MTases"/>
</dbReference>
<organism evidence="1">
    <name type="scientific">viral metagenome</name>
    <dbReference type="NCBI Taxonomy" id="1070528"/>
    <lineage>
        <taxon>unclassified sequences</taxon>
        <taxon>metagenomes</taxon>
        <taxon>organismal metagenomes</taxon>
    </lineage>
</organism>
<protein>
    <submittedName>
        <fullName evidence="1">Uncharacterized protein</fullName>
    </submittedName>
</protein>
<dbReference type="SUPFAM" id="SSF75217">
    <property type="entry name" value="alpha/beta knot"/>
    <property type="match status" value="1"/>
</dbReference>
<accession>A0A6C0ACQ5</accession>
<sequence>MISAQKKKCSLNGKEGDLAFCWKKDLNDGIYENNTDICFGYDINHAFVPLVRETSFIIKISLPKYSNNELYISSIGAVVRNAVKQLTNFKPYEISIIFDFKELKKEDLEHYLMRIKYSSTTSVFVCKCYVITNKITNTSDDETYTFIKDPSMIINNKIPFKINSYTPIQNIEKLNSNHYLDIIWDGSVLSQTTSPMFHIINTFQSSKLIPSINFQKEISILIFITKKDNIARTFITIKKIKQMFTNFTLNIFFKPFYCGEKSIRKLEKKIIKYTNGINYTIFTTIQDCITLVNSFEKSFSVDLDNKATVVKFGDYFFKEMNNFLLVFGDEKYGIDPTINSLTTDSIMLDTRNSINLVCAITVFLYEFLIS</sequence>
<dbReference type="EMBL" id="MN740551">
    <property type="protein sequence ID" value="QHS77506.1"/>
    <property type="molecule type" value="Genomic_DNA"/>
</dbReference>
<evidence type="ECO:0000313" key="1">
    <source>
        <dbReference type="EMBL" id="QHS77506.1"/>
    </source>
</evidence>
<proteinExistence type="predicted"/>
<dbReference type="AlphaFoldDB" id="A0A6C0ACQ5"/>
<reference evidence="1" key="1">
    <citation type="journal article" date="2020" name="Nature">
        <title>Giant virus diversity and host interactions through global metagenomics.</title>
        <authorList>
            <person name="Schulz F."/>
            <person name="Roux S."/>
            <person name="Paez-Espino D."/>
            <person name="Jungbluth S."/>
            <person name="Walsh D.A."/>
            <person name="Denef V.J."/>
            <person name="McMahon K.D."/>
            <person name="Konstantinidis K.T."/>
            <person name="Eloe-Fadrosh E.A."/>
            <person name="Kyrpides N.C."/>
            <person name="Woyke T."/>
        </authorList>
    </citation>
    <scope>NUCLEOTIDE SEQUENCE</scope>
    <source>
        <strain evidence="1">GVMAG-S-1004661-13</strain>
    </source>
</reference>
<name>A0A6C0ACQ5_9ZZZZ</name>